<evidence type="ECO:0000313" key="1">
    <source>
        <dbReference type="EMBL" id="CAE7263451.1"/>
    </source>
</evidence>
<organism evidence="1 2">
    <name type="scientific">Symbiodinium natans</name>
    <dbReference type="NCBI Taxonomy" id="878477"/>
    <lineage>
        <taxon>Eukaryota</taxon>
        <taxon>Sar</taxon>
        <taxon>Alveolata</taxon>
        <taxon>Dinophyceae</taxon>
        <taxon>Suessiales</taxon>
        <taxon>Symbiodiniaceae</taxon>
        <taxon>Symbiodinium</taxon>
    </lineage>
</organism>
<accession>A0A812MP45</accession>
<dbReference type="AlphaFoldDB" id="A0A812MP45"/>
<dbReference type="EMBL" id="CAJNDS010001524">
    <property type="protein sequence ID" value="CAE7263451.1"/>
    <property type="molecule type" value="Genomic_DNA"/>
</dbReference>
<sequence length="277" mass="31380">MEAGHERAVTSPKSQLLANTVLVWCFEGAMKQDTHEQRVMLRGIAESYGWKCFFCKKAATFLRWLEGRSDSSVVLIADWREVKPISEGIPLEQQTDVHIYISPRCEKAYLNAKSWVQGQTRFKQISLLADLSQNSVAELAWRCFSMGAGAHEEGPRKPDWTVAVEKEPMYQSEQINGKPFDIPGLSCETIAAENVPLYHYEQINDKPLEISGLSCETIAAENVPLYHCEQINGKPLDISWLSYGSLVKLLQNPQMAAVVEQVLKQVMRETRNEPYED</sequence>
<proteinExistence type="predicted"/>
<protein>
    <submittedName>
        <fullName evidence="1">Uncharacterized protein</fullName>
    </submittedName>
</protein>
<gene>
    <name evidence="1" type="ORF">SNAT2548_LOCUS13845</name>
</gene>
<keyword evidence="2" id="KW-1185">Reference proteome</keyword>
<name>A0A812MP45_9DINO</name>
<evidence type="ECO:0000313" key="2">
    <source>
        <dbReference type="Proteomes" id="UP000604046"/>
    </source>
</evidence>
<dbReference type="Proteomes" id="UP000604046">
    <property type="component" value="Unassembled WGS sequence"/>
</dbReference>
<reference evidence="1" key="1">
    <citation type="submission" date="2021-02" db="EMBL/GenBank/DDBJ databases">
        <authorList>
            <person name="Dougan E. K."/>
            <person name="Rhodes N."/>
            <person name="Thang M."/>
            <person name="Chan C."/>
        </authorList>
    </citation>
    <scope>NUCLEOTIDE SEQUENCE</scope>
</reference>
<comment type="caution">
    <text evidence="1">The sequence shown here is derived from an EMBL/GenBank/DDBJ whole genome shotgun (WGS) entry which is preliminary data.</text>
</comment>